<evidence type="ECO:0000313" key="1">
    <source>
        <dbReference type="EMBL" id="KAK5629669.1"/>
    </source>
</evidence>
<reference evidence="1 2" key="1">
    <citation type="submission" date="2023-10" db="EMBL/GenBank/DDBJ databases">
        <title>Draft genome sequence of Xylaria bambusicola isolate GMP-LS, the root and basal stem rot pathogen of sugarcane in Indonesia.</title>
        <authorList>
            <person name="Selvaraj P."/>
            <person name="Muralishankar V."/>
            <person name="Muruganantham S."/>
            <person name="Sp S."/>
            <person name="Haryani S."/>
            <person name="Lau K.J.X."/>
            <person name="Naqvi N.I."/>
        </authorList>
    </citation>
    <scope>NUCLEOTIDE SEQUENCE [LARGE SCALE GENOMIC DNA]</scope>
    <source>
        <strain evidence="1">GMP-LS</strain>
    </source>
</reference>
<gene>
    <name evidence="1" type="ORF">RRF57_005384</name>
</gene>
<organism evidence="1 2">
    <name type="scientific">Xylaria bambusicola</name>
    <dbReference type="NCBI Taxonomy" id="326684"/>
    <lineage>
        <taxon>Eukaryota</taxon>
        <taxon>Fungi</taxon>
        <taxon>Dikarya</taxon>
        <taxon>Ascomycota</taxon>
        <taxon>Pezizomycotina</taxon>
        <taxon>Sordariomycetes</taxon>
        <taxon>Xylariomycetidae</taxon>
        <taxon>Xylariales</taxon>
        <taxon>Xylariaceae</taxon>
        <taxon>Xylaria</taxon>
    </lineage>
</organism>
<dbReference type="Proteomes" id="UP001305414">
    <property type="component" value="Unassembled WGS sequence"/>
</dbReference>
<dbReference type="EMBL" id="JAWHQM010000012">
    <property type="protein sequence ID" value="KAK5629669.1"/>
    <property type="molecule type" value="Genomic_DNA"/>
</dbReference>
<name>A0AAN7UQ36_9PEZI</name>
<keyword evidence="2" id="KW-1185">Reference proteome</keyword>
<evidence type="ECO:0000313" key="2">
    <source>
        <dbReference type="Proteomes" id="UP001305414"/>
    </source>
</evidence>
<dbReference type="AlphaFoldDB" id="A0AAN7UQ36"/>
<proteinExistence type="predicted"/>
<comment type="caution">
    <text evidence="1">The sequence shown here is derived from an EMBL/GenBank/DDBJ whole genome shotgun (WGS) entry which is preliminary data.</text>
</comment>
<protein>
    <submittedName>
        <fullName evidence="1">Uncharacterized protein</fullName>
    </submittedName>
</protein>
<accession>A0AAN7UQ36</accession>
<sequence>MHSPGFGIALVGATMRLNPKISPMVLRDPGPVGKAGAVPRQEQAPNFLPGPLPLPLNCQIAVTCSPVSVVQAAF</sequence>